<dbReference type="Pfam" id="PF13376">
    <property type="entry name" value="OmdA"/>
    <property type="match status" value="1"/>
</dbReference>
<dbReference type="EMBL" id="CADCWE010000091">
    <property type="protein sequence ID" value="CAA9537265.1"/>
    <property type="molecule type" value="Genomic_DNA"/>
</dbReference>
<evidence type="ECO:0000313" key="1">
    <source>
        <dbReference type="EMBL" id="CAA9537265.1"/>
    </source>
</evidence>
<evidence type="ECO:0008006" key="2">
    <source>
        <dbReference type="Google" id="ProtNLM"/>
    </source>
</evidence>
<accession>A0A6J4U089</accession>
<reference evidence="1" key="1">
    <citation type="submission" date="2020-02" db="EMBL/GenBank/DDBJ databases">
        <authorList>
            <person name="Meier V. D."/>
        </authorList>
    </citation>
    <scope>NUCLEOTIDE SEQUENCE</scope>
    <source>
        <strain evidence="1">AVDCRST_MAG73</strain>
    </source>
</reference>
<gene>
    <name evidence="1" type="ORF">AVDCRST_MAG73-1456</name>
</gene>
<proteinExistence type="predicted"/>
<sequence length="201" mass="22168">MATKPKMAEYEEFEAGSRQAWRDWLAANHDTSPGVWLVSYKKASGKEGVSYVPAVEEALCWGWIDSRPNKLDAERYRQLFTPRRPNSQWSAVNKRRVAALIADGRMAPPGLAKIEAAKADGSWNAYDAVEALTVPDDLAAAFAADEAAEAGFAAFSASAKKQLLWHLQTAKRPETRAKRIAQIVDGARAGRNPLGWRRENA</sequence>
<protein>
    <recommendedName>
        <fullName evidence="2">Periplasmic membrane protein</fullName>
    </recommendedName>
</protein>
<name>A0A6J4U089_9BACT</name>
<dbReference type="AlphaFoldDB" id="A0A6J4U089"/>
<organism evidence="1">
    <name type="scientific">uncultured Thermomicrobiales bacterium</name>
    <dbReference type="NCBI Taxonomy" id="1645740"/>
    <lineage>
        <taxon>Bacteria</taxon>
        <taxon>Pseudomonadati</taxon>
        <taxon>Thermomicrobiota</taxon>
        <taxon>Thermomicrobia</taxon>
        <taxon>Thermomicrobiales</taxon>
        <taxon>environmental samples</taxon>
    </lineage>
</organism>